<feature type="region of interest" description="Disordered" evidence="1">
    <location>
        <begin position="131"/>
        <end position="152"/>
    </location>
</feature>
<reference evidence="3" key="1">
    <citation type="submission" date="2010-08" db="EMBL/GenBank/DDBJ databases">
        <authorList>
            <consortium name="Caenorhabditis japonica Sequencing Consortium"/>
            <person name="Wilson R.K."/>
        </authorList>
    </citation>
    <scope>NUCLEOTIDE SEQUENCE [LARGE SCALE GENOMIC DNA]</scope>
    <source>
        <strain evidence="3">DF5081</strain>
    </source>
</reference>
<keyword evidence="3" id="KW-1185">Reference proteome</keyword>
<evidence type="ECO:0000313" key="3">
    <source>
        <dbReference type="Proteomes" id="UP000005237"/>
    </source>
</evidence>
<reference evidence="2" key="2">
    <citation type="submission" date="2022-06" db="UniProtKB">
        <authorList>
            <consortium name="EnsemblMetazoa"/>
        </authorList>
    </citation>
    <scope>IDENTIFICATION</scope>
    <source>
        <strain evidence="2">DF5081</strain>
    </source>
</reference>
<dbReference type="Proteomes" id="UP000005237">
    <property type="component" value="Unassembled WGS sequence"/>
</dbReference>
<name>A0A8R1IFD6_CAEJA</name>
<evidence type="ECO:0000256" key="1">
    <source>
        <dbReference type="SAM" id="MobiDB-lite"/>
    </source>
</evidence>
<accession>A0A8R1IFD6</accession>
<dbReference type="EnsemblMetazoa" id="CJA25595.1">
    <property type="protein sequence ID" value="CJA25595.1"/>
    <property type="gene ID" value="WBGene00181167"/>
</dbReference>
<sequence length="152" mass="16819">MIRSDQFSYPKLVISLSYSFLRSDSKLEMTSLPPSVQEDTSFVAPVLELARADINLLIGVLNAVTRVTSGNEDGELSQTNIVNYSKRKTSNSFLTYWDLSREDHTPSVSKIIAPSTGPVISALSDSAAQNFQIKNNRKIGHDTSGKDRKRQP</sequence>
<organism evidence="2 3">
    <name type="scientific">Caenorhabditis japonica</name>
    <dbReference type="NCBI Taxonomy" id="281687"/>
    <lineage>
        <taxon>Eukaryota</taxon>
        <taxon>Metazoa</taxon>
        <taxon>Ecdysozoa</taxon>
        <taxon>Nematoda</taxon>
        <taxon>Chromadorea</taxon>
        <taxon>Rhabditida</taxon>
        <taxon>Rhabditina</taxon>
        <taxon>Rhabditomorpha</taxon>
        <taxon>Rhabditoidea</taxon>
        <taxon>Rhabditidae</taxon>
        <taxon>Peloderinae</taxon>
        <taxon>Caenorhabditis</taxon>
    </lineage>
</organism>
<proteinExistence type="predicted"/>
<evidence type="ECO:0000313" key="2">
    <source>
        <dbReference type="EnsemblMetazoa" id="CJA25595.1"/>
    </source>
</evidence>
<protein>
    <submittedName>
        <fullName evidence="2">Uncharacterized protein</fullName>
    </submittedName>
</protein>
<dbReference type="AlphaFoldDB" id="A0A8R1IFD6"/>